<evidence type="ECO:0000313" key="2">
    <source>
        <dbReference type="EMBL" id="TLG73926.1"/>
    </source>
</evidence>
<name>A0A5R8QCC7_9FIRM</name>
<keyword evidence="3" id="KW-1185">Reference proteome</keyword>
<accession>A0A5R8QCC7</accession>
<protein>
    <submittedName>
        <fullName evidence="2">YbjQ family protein</fullName>
    </submittedName>
</protein>
<dbReference type="EMBL" id="VBWP01000005">
    <property type="protein sequence ID" value="TLG73926.1"/>
    <property type="molecule type" value="Genomic_DNA"/>
</dbReference>
<evidence type="ECO:0000256" key="1">
    <source>
        <dbReference type="ARBA" id="ARBA00010751"/>
    </source>
</evidence>
<dbReference type="SUPFAM" id="SSF117782">
    <property type="entry name" value="YbjQ-like"/>
    <property type="match status" value="1"/>
</dbReference>
<evidence type="ECO:0000313" key="3">
    <source>
        <dbReference type="Proteomes" id="UP000306912"/>
    </source>
</evidence>
<dbReference type="Pfam" id="PF01906">
    <property type="entry name" value="YbjQ_1"/>
    <property type="match status" value="1"/>
</dbReference>
<dbReference type="PANTHER" id="PTHR34068:SF1">
    <property type="entry name" value="UPF0145 PROTEIN YBJQ"/>
    <property type="match status" value="1"/>
</dbReference>
<organism evidence="2 3">
    <name type="scientific">Culicoidibacter larvae</name>
    <dbReference type="NCBI Taxonomy" id="2579976"/>
    <lineage>
        <taxon>Bacteria</taxon>
        <taxon>Bacillati</taxon>
        <taxon>Bacillota</taxon>
        <taxon>Culicoidibacteria</taxon>
        <taxon>Culicoidibacterales</taxon>
        <taxon>Culicoidibacteraceae</taxon>
        <taxon>Culicoidibacter</taxon>
    </lineage>
</organism>
<dbReference type="OrthoDB" id="9796448at2"/>
<gene>
    <name evidence="2" type="ORF">FEZ08_07285</name>
</gene>
<dbReference type="InterPro" id="IPR035439">
    <property type="entry name" value="UPF0145_dom_sf"/>
</dbReference>
<dbReference type="PANTHER" id="PTHR34068">
    <property type="entry name" value="UPF0145 PROTEIN YBJQ"/>
    <property type="match status" value="1"/>
</dbReference>
<comment type="caution">
    <text evidence="2">The sequence shown here is derived from an EMBL/GenBank/DDBJ whole genome shotgun (WGS) entry which is preliminary data.</text>
</comment>
<comment type="similarity">
    <text evidence="1">Belongs to the UPF0145 family.</text>
</comment>
<proteinExistence type="inferred from homology"/>
<dbReference type="InterPro" id="IPR002765">
    <property type="entry name" value="UPF0145_YbjQ-like"/>
</dbReference>
<dbReference type="AlphaFoldDB" id="A0A5R8QCC7"/>
<dbReference type="InParanoid" id="A0A5R8QCC7"/>
<dbReference type="Proteomes" id="UP000306912">
    <property type="component" value="Unassembled WGS sequence"/>
</dbReference>
<dbReference type="Gene3D" id="3.30.110.70">
    <property type="entry name" value="Hypothetical protein apc22750. Chain B"/>
    <property type="match status" value="1"/>
</dbReference>
<reference evidence="2 3" key="1">
    <citation type="submission" date="2019-05" db="EMBL/GenBank/DDBJ databases">
        <title>Culicoidintestinum kansasii gen. nov., sp. nov. from the gastrointestinal tract of the biting midge, Culicoides sonorensis.</title>
        <authorList>
            <person name="Neupane S."/>
            <person name="Ghosh A."/>
            <person name="Gunther S."/>
            <person name="Martin K."/>
            <person name="Zurek L."/>
        </authorList>
    </citation>
    <scope>NUCLEOTIDE SEQUENCE [LARGE SCALE GENOMIC DNA]</scope>
    <source>
        <strain evidence="2 3">CS-1</strain>
    </source>
</reference>
<dbReference type="RefSeq" id="WP_138191065.1">
    <property type="nucleotide sequence ID" value="NZ_VBWP01000005.1"/>
</dbReference>
<sequence length="93" mass="9990">MILTTANDVAGKTIVEYKGIACGEAITPFSNSFQRTIINHENFSSLRSQAFTQLQTQAENLGANAVIAISVEIVLVRDIFPVIHVSGTAVVVE</sequence>